<evidence type="ECO:0000313" key="7">
    <source>
        <dbReference type="EMBL" id="CAL5999118.1"/>
    </source>
</evidence>
<evidence type="ECO:0000256" key="1">
    <source>
        <dbReference type="ARBA" id="ARBA00022723"/>
    </source>
</evidence>
<dbReference type="PROSITE" id="PS00018">
    <property type="entry name" value="EF_HAND_1"/>
    <property type="match status" value="2"/>
</dbReference>
<dbReference type="InterPro" id="IPR002048">
    <property type="entry name" value="EF_hand_dom"/>
</dbReference>
<dbReference type="SMART" id="SM00054">
    <property type="entry name" value="EFh"/>
    <property type="match status" value="4"/>
</dbReference>
<feature type="domain" description="EF-hand" evidence="4">
    <location>
        <begin position="79"/>
        <end position="114"/>
    </location>
</feature>
<dbReference type="InterPro" id="IPR018247">
    <property type="entry name" value="EF_Hand_1_Ca_BS"/>
</dbReference>
<dbReference type="Proteomes" id="UP001642409">
    <property type="component" value="Unassembled WGS sequence"/>
</dbReference>
<dbReference type="EMBL" id="CAXDID020000039">
    <property type="protein sequence ID" value="CAL5999118.1"/>
    <property type="molecule type" value="Genomic_DNA"/>
</dbReference>
<comment type="caution">
    <text evidence="5">The sequence shown here is derived from an EMBL/GenBank/DDBJ whole genome shotgun (WGS) entry which is preliminary data.</text>
</comment>
<evidence type="ECO:0000313" key="10">
    <source>
        <dbReference type="Proteomes" id="UP001642409"/>
    </source>
</evidence>
<evidence type="ECO:0000259" key="4">
    <source>
        <dbReference type="PROSITE" id="PS50222"/>
    </source>
</evidence>
<sequence length="149" mass="16805">MPKIEKPDFKACEKAFKAIDKDNSGELDLNELEEAFGLLDIHMKKDEIKGILEIVDADGDNKMNKTEFAHFVYICKNATPDDVKTILFLAADQDCSMTIDKNELLIILKKLGAEVDKAQVDELVKQVADNDDGTLSYEMFLAMMEKLLE</sequence>
<dbReference type="AlphaFoldDB" id="A0AA86U166"/>
<reference evidence="7 10" key="2">
    <citation type="submission" date="2024-07" db="EMBL/GenBank/DDBJ databases">
        <authorList>
            <person name="Akdeniz Z."/>
        </authorList>
    </citation>
    <scope>NUCLEOTIDE SEQUENCE [LARGE SCALE GENOMIC DNA]</scope>
</reference>
<feature type="domain" description="EF-hand" evidence="4">
    <location>
        <begin position="43"/>
        <end position="78"/>
    </location>
</feature>
<dbReference type="Pfam" id="PF13499">
    <property type="entry name" value="EF-hand_7"/>
    <property type="match status" value="2"/>
</dbReference>
<protein>
    <submittedName>
        <fullName evidence="5">EF hand domain-containing protein</fullName>
    </submittedName>
    <submittedName>
        <fullName evidence="7">EF_hand domain-containing protein</fullName>
    </submittedName>
</protein>
<evidence type="ECO:0000256" key="3">
    <source>
        <dbReference type="ARBA" id="ARBA00022837"/>
    </source>
</evidence>
<dbReference type="GO" id="GO:0005509">
    <property type="term" value="F:calcium ion binding"/>
    <property type="evidence" value="ECO:0007669"/>
    <property type="project" value="InterPro"/>
</dbReference>
<gene>
    <name evidence="7" type="ORF">HINF_LOCUS16061</name>
    <name evidence="8" type="ORF">HINF_LOCUS24431</name>
    <name evidence="5" type="ORF">HINF_LOCUS25665</name>
    <name evidence="9" type="ORF">HINF_LOCUS32650</name>
    <name evidence="6" type="ORF">HINF_LOCUS46831</name>
</gene>
<evidence type="ECO:0000313" key="9">
    <source>
        <dbReference type="EMBL" id="CAL6029773.1"/>
    </source>
</evidence>
<feature type="domain" description="EF-hand" evidence="4">
    <location>
        <begin position="7"/>
        <end position="42"/>
    </location>
</feature>
<reference evidence="5" key="1">
    <citation type="submission" date="2023-06" db="EMBL/GenBank/DDBJ databases">
        <authorList>
            <person name="Kurt Z."/>
        </authorList>
    </citation>
    <scope>NUCLEOTIDE SEQUENCE</scope>
</reference>
<dbReference type="EMBL" id="CATOUU010000916">
    <property type="protein sequence ID" value="CAI9959186.1"/>
    <property type="molecule type" value="Genomic_DNA"/>
</dbReference>
<keyword evidence="2" id="KW-0677">Repeat</keyword>
<dbReference type="SUPFAM" id="SSF47473">
    <property type="entry name" value="EF-hand"/>
    <property type="match status" value="1"/>
</dbReference>
<dbReference type="InterPro" id="IPR011992">
    <property type="entry name" value="EF-hand-dom_pair"/>
</dbReference>
<name>A0AA86U166_9EUKA</name>
<dbReference type="EMBL" id="CAXDID020000071">
    <property type="protein sequence ID" value="CAL6014774.1"/>
    <property type="molecule type" value="Genomic_DNA"/>
</dbReference>
<dbReference type="PANTHER" id="PTHR34524:SF6">
    <property type="entry name" value="CALCYPHOSINE LIKE"/>
    <property type="match status" value="1"/>
</dbReference>
<organism evidence="5">
    <name type="scientific">Hexamita inflata</name>
    <dbReference type="NCBI Taxonomy" id="28002"/>
    <lineage>
        <taxon>Eukaryota</taxon>
        <taxon>Metamonada</taxon>
        <taxon>Diplomonadida</taxon>
        <taxon>Hexamitidae</taxon>
        <taxon>Hexamitinae</taxon>
        <taxon>Hexamita</taxon>
    </lineage>
</organism>
<keyword evidence="3" id="KW-0106">Calcium</keyword>
<dbReference type="EMBL" id="CAXDID020000112">
    <property type="protein sequence ID" value="CAL6029773.1"/>
    <property type="molecule type" value="Genomic_DNA"/>
</dbReference>
<evidence type="ECO:0000313" key="6">
    <source>
        <dbReference type="EMBL" id="CAI9959186.1"/>
    </source>
</evidence>
<evidence type="ECO:0000256" key="2">
    <source>
        <dbReference type="ARBA" id="ARBA00022737"/>
    </source>
</evidence>
<dbReference type="EMBL" id="CATOUU010000653">
    <property type="protein sequence ID" value="CAI9938020.1"/>
    <property type="molecule type" value="Genomic_DNA"/>
</dbReference>
<proteinExistence type="predicted"/>
<keyword evidence="10" id="KW-1185">Reference proteome</keyword>
<keyword evidence="1" id="KW-0479">Metal-binding</keyword>
<evidence type="ECO:0000313" key="5">
    <source>
        <dbReference type="EMBL" id="CAI9938020.1"/>
    </source>
</evidence>
<dbReference type="PROSITE" id="PS50222">
    <property type="entry name" value="EF_HAND_2"/>
    <property type="match status" value="3"/>
</dbReference>
<dbReference type="Gene3D" id="1.10.238.10">
    <property type="entry name" value="EF-hand"/>
    <property type="match status" value="2"/>
</dbReference>
<dbReference type="PANTHER" id="PTHR34524">
    <property type="entry name" value="CALCYPHOSIN"/>
    <property type="match status" value="1"/>
</dbReference>
<accession>A0AA86U166</accession>
<evidence type="ECO:0000313" key="8">
    <source>
        <dbReference type="EMBL" id="CAL6014774.1"/>
    </source>
</evidence>
<dbReference type="InterPro" id="IPR051581">
    <property type="entry name" value="Ca-bind"/>
</dbReference>